<comment type="function">
    <text evidence="4">Catalyzes amidations at positions B, D, E, and G on adenosylcobyrinic A,C-diamide. NH(2) groups are provided by glutamine, and one molecule of ATP is hydrogenolyzed for each amidation.</text>
</comment>
<dbReference type="EMBL" id="BHZD01000001">
    <property type="protein sequence ID" value="GCD46743.1"/>
    <property type="molecule type" value="Genomic_DNA"/>
</dbReference>
<dbReference type="SUPFAM" id="SSF52317">
    <property type="entry name" value="Class I glutamine amidotransferase-like"/>
    <property type="match status" value="1"/>
</dbReference>
<dbReference type="CDD" id="cd05389">
    <property type="entry name" value="CobQ_N"/>
    <property type="match status" value="1"/>
</dbReference>
<reference evidence="8 9" key="1">
    <citation type="submission" date="2018-11" db="EMBL/GenBank/DDBJ databases">
        <title>Whole genome sequence of Streptomyces paromomycinus NBRC 15454(T).</title>
        <authorList>
            <person name="Komaki H."/>
            <person name="Tamura T."/>
        </authorList>
    </citation>
    <scope>NUCLEOTIDE SEQUENCE [LARGE SCALE GENOMIC DNA]</scope>
    <source>
        <strain evidence="8 9">NBRC 15454</strain>
    </source>
</reference>
<dbReference type="RefSeq" id="WP_125057028.1">
    <property type="nucleotide sequence ID" value="NZ_BHZD01000001.1"/>
</dbReference>
<dbReference type="InterPro" id="IPR002586">
    <property type="entry name" value="CobQ/CobB/MinD/ParA_Nub-bd_dom"/>
</dbReference>
<name>A0A401WBQ0_STREY</name>
<comment type="caution">
    <text evidence="8">The sequence shown here is derived from an EMBL/GenBank/DDBJ whole genome shotgun (WGS) entry which is preliminary data.</text>
</comment>
<organism evidence="8 9">
    <name type="scientific">Streptomyces paromomycinus</name>
    <name type="common">Streptomyces rimosus subsp. paromomycinus</name>
    <dbReference type="NCBI Taxonomy" id="92743"/>
    <lineage>
        <taxon>Bacteria</taxon>
        <taxon>Bacillati</taxon>
        <taxon>Actinomycetota</taxon>
        <taxon>Actinomycetes</taxon>
        <taxon>Kitasatosporales</taxon>
        <taxon>Streptomycetaceae</taxon>
        <taxon>Streptomyces</taxon>
    </lineage>
</organism>
<keyword evidence="9" id="KW-1185">Reference proteome</keyword>
<dbReference type="GO" id="GO:0009236">
    <property type="term" value="P:cobalamin biosynthetic process"/>
    <property type="evidence" value="ECO:0007669"/>
    <property type="project" value="UniProtKB-UniRule"/>
</dbReference>
<dbReference type="NCBIfam" id="TIGR00313">
    <property type="entry name" value="cobQ"/>
    <property type="match status" value="1"/>
</dbReference>
<comment type="pathway">
    <text evidence="1 4">Cofactor biosynthesis; adenosylcobalamin biosynthesis.</text>
</comment>
<dbReference type="PROSITE" id="PS51274">
    <property type="entry name" value="GATASE_COBBQ"/>
    <property type="match status" value="1"/>
</dbReference>
<evidence type="ECO:0000259" key="7">
    <source>
        <dbReference type="Pfam" id="PF07685"/>
    </source>
</evidence>
<dbReference type="InterPro" id="IPR027417">
    <property type="entry name" value="P-loop_NTPase"/>
</dbReference>
<proteinExistence type="inferred from homology"/>
<gene>
    <name evidence="4 8" type="primary">cobQ</name>
    <name evidence="8" type="ORF">GKJPGBOP_06494</name>
</gene>
<dbReference type="Pfam" id="PF07685">
    <property type="entry name" value="GATase_3"/>
    <property type="match status" value="1"/>
</dbReference>
<evidence type="ECO:0000256" key="1">
    <source>
        <dbReference type="ARBA" id="ARBA00004953"/>
    </source>
</evidence>
<evidence type="ECO:0000313" key="9">
    <source>
        <dbReference type="Proteomes" id="UP000286746"/>
    </source>
</evidence>
<feature type="compositionally biased region" description="Low complexity" evidence="5">
    <location>
        <begin position="518"/>
        <end position="528"/>
    </location>
</feature>
<comment type="similarity">
    <text evidence="4">Belongs to the CobB/CobQ family. CobQ subfamily.</text>
</comment>
<feature type="active site" description="Nucleophile" evidence="4">
    <location>
        <position position="349"/>
    </location>
</feature>
<dbReference type="GO" id="GO:0015420">
    <property type="term" value="F:ABC-type vitamin B12 transporter activity"/>
    <property type="evidence" value="ECO:0007669"/>
    <property type="project" value="UniProtKB-UniRule"/>
</dbReference>
<evidence type="ECO:0000313" key="8">
    <source>
        <dbReference type="EMBL" id="GCD46743.1"/>
    </source>
</evidence>
<evidence type="ECO:0000256" key="4">
    <source>
        <dbReference type="HAMAP-Rule" id="MF_00028"/>
    </source>
</evidence>
<dbReference type="InterPro" id="IPR029062">
    <property type="entry name" value="Class_I_gatase-like"/>
</dbReference>
<evidence type="ECO:0000259" key="6">
    <source>
        <dbReference type="Pfam" id="PF01656"/>
    </source>
</evidence>
<keyword evidence="3 4" id="KW-0315">Glutamine amidotransferase</keyword>
<evidence type="ECO:0000256" key="3">
    <source>
        <dbReference type="ARBA" id="ARBA00022962"/>
    </source>
</evidence>
<evidence type="ECO:0000256" key="5">
    <source>
        <dbReference type="SAM" id="MobiDB-lite"/>
    </source>
</evidence>
<dbReference type="Gene3D" id="3.40.50.880">
    <property type="match status" value="1"/>
</dbReference>
<dbReference type="InterPro" id="IPR047045">
    <property type="entry name" value="CobQ_N"/>
</dbReference>
<dbReference type="SUPFAM" id="SSF52540">
    <property type="entry name" value="P-loop containing nucleoside triphosphate hydrolases"/>
    <property type="match status" value="1"/>
</dbReference>
<dbReference type="UniPathway" id="UPA00148"/>
<dbReference type="InterPro" id="IPR004459">
    <property type="entry name" value="CobQ_synth"/>
</dbReference>
<dbReference type="PANTHER" id="PTHR21343">
    <property type="entry name" value="DETHIOBIOTIN SYNTHETASE"/>
    <property type="match status" value="1"/>
</dbReference>
<dbReference type="PROSITE" id="PS51273">
    <property type="entry name" value="GATASE_TYPE_1"/>
    <property type="match status" value="1"/>
</dbReference>
<dbReference type="CDD" id="cd01750">
    <property type="entry name" value="GATase1_CobQ"/>
    <property type="match status" value="1"/>
</dbReference>
<dbReference type="InterPro" id="IPR011698">
    <property type="entry name" value="GATase_3"/>
</dbReference>
<dbReference type="NCBIfam" id="NF001989">
    <property type="entry name" value="PRK00784.1"/>
    <property type="match status" value="1"/>
</dbReference>
<feature type="domain" description="CobB/CobQ-like glutamine amidotransferase" evidence="7">
    <location>
        <begin position="270"/>
        <end position="439"/>
    </location>
</feature>
<dbReference type="Gene3D" id="3.40.50.300">
    <property type="entry name" value="P-loop containing nucleotide triphosphate hydrolases"/>
    <property type="match status" value="1"/>
</dbReference>
<feature type="domain" description="CobQ/CobB/MinD/ParA nucleotide binding" evidence="6">
    <location>
        <begin position="14"/>
        <end position="244"/>
    </location>
</feature>
<dbReference type="InterPro" id="IPR033949">
    <property type="entry name" value="CobQ_GATase1"/>
</dbReference>
<dbReference type="Pfam" id="PF01656">
    <property type="entry name" value="CbiA"/>
    <property type="match status" value="1"/>
</dbReference>
<keyword evidence="2 4" id="KW-0169">Cobalamin biosynthesis</keyword>
<dbReference type="GO" id="GO:0003824">
    <property type="term" value="F:catalytic activity"/>
    <property type="evidence" value="ECO:0007669"/>
    <property type="project" value="InterPro"/>
</dbReference>
<accession>A0A401WBQ0</accession>
<sequence length="538" mass="56229">MNGSSGAPLGGGLLVAGTTSDAGKSVVTAGICRWLARKGVKVAPFKAQNMSLNSFVTREGAEIGRAQAMQAAAARVEPSALMNPVLLKPGSDRSSQVVLMGKPVGELSARGYHAGRQEQLLGTVTDCLQELRRTHDAVICEGAGSPAEINLRRTDIVNMGIARAARIPAVVVGDIDRGGVFASFFGTTALLSPEDQALVAGYLVNKFRGDVTLLEPGLDMLKELTGRPALGVLPFAHGLGIDEEDGLRVSLRGAVRESVVAPPHGADVLRVAVAAVPLMSNFTDVDALAAEPGVVVRFVDRPEELADADLVVLPGTRGTVRALQWLRERGIADAVRRRAAEGRPVLGICGGFQMLGERIEDEVESKAGTVDGLGLLPVRVRFAAEKTLARPSGEALGEPVEGYEIHHGVAEIDGGEPFLAGCRSGAVWGTHWHGSLESDGFRRAFLRRVAADAGRAFVPAPDTSFAALREEQLDKLGDLIEEHADTAALLRLIEDGVPAGLPFVPPGAPPIPPPRTPAAPAAASPAPAHRTTLEGGTP</sequence>
<evidence type="ECO:0000256" key="2">
    <source>
        <dbReference type="ARBA" id="ARBA00022573"/>
    </source>
</evidence>
<dbReference type="Proteomes" id="UP000286746">
    <property type="component" value="Unassembled WGS sequence"/>
</dbReference>
<dbReference type="AlphaFoldDB" id="A0A401WBQ0"/>
<feature type="region of interest" description="Disordered" evidence="5">
    <location>
        <begin position="507"/>
        <end position="538"/>
    </location>
</feature>
<feature type="compositionally biased region" description="Pro residues" evidence="5">
    <location>
        <begin position="507"/>
        <end position="517"/>
    </location>
</feature>
<feature type="active site" evidence="4">
    <location>
        <position position="433"/>
    </location>
</feature>
<protein>
    <recommendedName>
        <fullName evidence="4">Cobyric acid synthase</fullName>
    </recommendedName>
</protein>
<dbReference type="HAMAP" id="MF_00028">
    <property type="entry name" value="CobQ"/>
    <property type="match status" value="1"/>
</dbReference>
<dbReference type="PANTHER" id="PTHR21343:SF1">
    <property type="entry name" value="COBYRIC ACID SYNTHASE"/>
    <property type="match status" value="1"/>
</dbReference>